<keyword evidence="1" id="KW-0472">Membrane</keyword>
<feature type="transmembrane region" description="Helical" evidence="1">
    <location>
        <begin position="274"/>
        <end position="295"/>
    </location>
</feature>
<comment type="caution">
    <text evidence="2">The sequence shown here is derived from an EMBL/GenBank/DDBJ whole genome shotgun (WGS) entry which is preliminary data.</text>
</comment>
<protein>
    <recommendedName>
        <fullName evidence="4">Cell division protein FtsX</fullName>
    </recommendedName>
</protein>
<proteinExistence type="predicted"/>
<keyword evidence="1" id="KW-1133">Transmembrane helix</keyword>
<evidence type="ECO:0000313" key="2">
    <source>
        <dbReference type="EMBL" id="GBF56548.1"/>
    </source>
</evidence>
<feature type="transmembrane region" description="Helical" evidence="1">
    <location>
        <begin position="231"/>
        <end position="254"/>
    </location>
</feature>
<dbReference type="Proteomes" id="UP000245086">
    <property type="component" value="Unassembled WGS sequence"/>
</dbReference>
<dbReference type="GO" id="GO:0032153">
    <property type="term" value="C:cell division site"/>
    <property type="evidence" value="ECO:0007669"/>
    <property type="project" value="TreeGrafter"/>
</dbReference>
<keyword evidence="1" id="KW-0812">Transmembrane</keyword>
<reference evidence="2 3" key="1">
    <citation type="journal article" date="2018" name="Genome Announc.">
        <title>Draft Genome Sequence of "Candidatus Phycosocius bacilliformis," an Alphaproteobacterial Ectosymbiont of the Hydrocarbon-Producing Green Alga Botryococcus braunii.</title>
        <authorList>
            <person name="Tanabe Y."/>
            <person name="Yamaguchi H."/>
            <person name="Watanabe M.M."/>
        </authorList>
    </citation>
    <scope>NUCLEOTIDE SEQUENCE [LARGE SCALE GENOMIC DNA]</scope>
    <source>
        <strain evidence="2 3">BOTRYCO-2</strain>
    </source>
</reference>
<accession>A0A2P2E678</accession>
<feature type="transmembrane region" description="Helical" evidence="1">
    <location>
        <begin position="175"/>
        <end position="196"/>
    </location>
</feature>
<dbReference type="RefSeq" id="WP_108983423.1">
    <property type="nucleotide sequence ID" value="NZ_BFBR01000001.1"/>
</dbReference>
<dbReference type="GO" id="GO:0016020">
    <property type="term" value="C:membrane"/>
    <property type="evidence" value="ECO:0007669"/>
    <property type="project" value="InterPro"/>
</dbReference>
<evidence type="ECO:0008006" key="4">
    <source>
        <dbReference type="Google" id="ProtNLM"/>
    </source>
</evidence>
<dbReference type="PANTHER" id="PTHR47755">
    <property type="entry name" value="CELL DIVISION PROTEIN FTSX"/>
    <property type="match status" value="1"/>
</dbReference>
<keyword evidence="3" id="KW-1185">Reference proteome</keyword>
<organism evidence="2 3">
    <name type="scientific">Candidatus Phycosocius bacilliformis</name>
    <dbReference type="NCBI Taxonomy" id="1445552"/>
    <lineage>
        <taxon>Bacteria</taxon>
        <taxon>Pseudomonadati</taxon>
        <taxon>Pseudomonadota</taxon>
        <taxon>Alphaproteobacteria</taxon>
        <taxon>Caulobacterales</taxon>
        <taxon>Caulobacterales incertae sedis</taxon>
        <taxon>Candidatus Phycosocius</taxon>
    </lineage>
</organism>
<evidence type="ECO:0000256" key="1">
    <source>
        <dbReference type="SAM" id="Phobius"/>
    </source>
</evidence>
<name>A0A2P2E678_9PROT</name>
<dbReference type="PANTHER" id="PTHR47755:SF1">
    <property type="entry name" value="CELL DIVISION PROTEIN FTSX"/>
    <property type="match status" value="1"/>
</dbReference>
<evidence type="ECO:0000313" key="3">
    <source>
        <dbReference type="Proteomes" id="UP000245086"/>
    </source>
</evidence>
<dbReference type="InterPro" id="IPR004513">
    <property type="entry name" value="FtsX"/>
</dbReference>
<dbReference type="GO" id="GO:0051301">
    <property type="term" value="P:cell division"/>
    <property type="evidence" value="ECO:0007669"/>
    <property type="project" value="InterPro"/>
</dbReference>
<gene>
    <name evidence="2" type="ORF">PbB2_00205</name>
</gene>
<dbReference type="EMBL" id="BFBR01000001">
    <property type="protein sequence ID" value="GBF56548.1"/>
    <property type="molecule type" value="Genomic_DNA"/>
</dbReference>
<dbReference type="OrthoDB" id="9814843at2"/>
<sequence length="303" mass="31986">MMRKLWSSFLRLFRESDRALLPADSRQVRPLTIVVAIMCALGCLAGLSASAGFRAADTWTSDLKSAMSVVVQSPRGDADLTRAAAIVGRVAGVTRSEAMSRDRAKELLRNYGTDMSTTIDALPVPRLIEVGVVAGQTNVKADIERVLKAAGFTVTVDDHSRFTGEVLRTSTLVRIVAILALVALVVAAIATIAFAARAALETRREAVNILHLVGAKDAFVAREVQIRFLRLGFVAGLIGAGVAGVLALIGTLVFAFGASDFTSGAPLLAWTDVWILLIAPMITGSASAIAANMAARATLRDLV</sequence>
<dbReference type="AlphaFoldDB" id="A0A2P2E678"/>